<evidence type="ECO:0000313" key="3">
    <source>
        <dbReference type="EMBL" id="KAK0147877.1"/>
    </source>
</evidence>
<feature type="coiled-coil region" evidence="1">
    <location>
        <begin position="222"/>
        <end position="347"/>
    </location>
</feature>
<keyword evidence="1" id="KW-0175">Coiled coil</keyword>
<evidence type="ECO:0000256" key="2">
    <source>
        <dbReference type="SAM" id="MobiDB-lite"/>
    </source>
</evidence>
<evidence type="ECO:0000313" key="4">
    <source>
        <dbReference type="Proteomes" id="UP001174136"/>
    </source>
</evidence>
<dbReference type="AlphaFoldDB" id="A0AA47P5Y8"/>
<keyword evidence="4" id="KW-1185">Reference proteome</keyword>
<sequence length="567" mass="63960">MDQGRRDGLHGKSSWLPGNSIQFEGCTFIYVHTNVGRFTADVSNVSVRSSGEMDGTVRRLATGVSPPSKDPHGGSPSQHPQTHCCSLFEFEHKISFITASLIRDTKPSPHLAYTLRVSCPFMARVSLSVFFKQMSVVSDVEGSTIRRQRRELQLLIAELKDRDMELNAMAASHHKQLHSWEQDHQRVLSLEKRCARSDGELQKRVELIRALTRRVHVLEAREKDLHTELRTTQKQLQKLGQEHQDMGQTSQDLQDKNESLNSTVMALSSQVGALQVREEELSSMLKLKDKDVSEAATHMADLTRRLQDLEATLKEGLWRENRLLKDVEENKRRYREHRHANTSLREELQQHVTQSSTQREEIIRLKQEHQMLCRDLALSGEDDSWKDELLALARSKQERTESELHCLRQVCENQQNDLQLLQLNLETAREALGERSRQESVGSQDDSLTSVLRMRGCCLANGANQAATADEDLGLLSHASNDGRHPTVSCCLQRVLDDTKHSAASLGCSVLKDKGSGKNRDALVSLNLSRDSSESSHCHTCAKSPCYRRASTDKVDVCRFNSSAVCV</sequence>
<protein>
    <submittedName>
        <fullName evidence="3">Coiled-coil domain-containing protein 62</fullName>
    </submittedName>
</protein>
<gene>
    <name evidence="3" type="primary">CCDC62</name>
    <name evidence="3" type="ORF">N1851_012414</name>
</gene>
<feature type="region of interest" description="Disordered" evidence="2">
    <location>
        <begin position="56"/>
        <end position="81"/>
    </location>
</feature>
<evidence type="ECO:0000256" key="1">
    <source>
        <dbReference type="SAM" id="Coils"/>
    </source>
</evidence>
<proteinExistence type="predicted"/>
<dbReference type="EMBL" id="JAOPHQ010002278">
    <property type="protein sequence ID" value="KAK0147877.1"/>
    <property type="molecule type" value="Genomic_DNA"/>
</dbReference>
<organism evidence="3 4">
    <name type="scientific">Merluccius polli</name>
    <name type="common">Benguela hake</name>
    <name type="synonym">Merluccius cadenati</name>
    <dbReference type="NCBI Taxonomy" id="89951"/>
    <lineage>
        <taxon>Eukaryota</taxon>
        <taxon>Metazoa</taxon>
        <taxon>Chordata</taxon>
        <taxon>Craniata</taxon>
        <taxon>Vertebrata</taxon>
        <taxon>Euteleostomi</taxon>
        <taxon>Actinopterygii</taxon>
        <taxon>Neopterygii</taxon>
        <taxon>Teleostei</taxon>
        <taxon>Neoteleostei</taxon>
        <taxon>Acanthomorphata</taxon>
        <taxon>Zeiogadaria</taxon>
        <taxon>Gadariae</taxon>
        <taxon>Gadiformes</taxon>
        <taxon>Gadoidei</taxon>
        <taxon>Merlucciidae</taxon>
        <taxon>Merluccius</taxon>
    </lineage>
</organism>
<accession>A0AA47P5Y8</accession>
<comment type="caution">
    <text evidence="3">The sequence shown here is derived from an EMBL/GenBank/DDBJ whole genome shotgun (WGS) entry which is preliminary data.</text>
</comment>
<dbReference type="Proteomes" id="UP001174136">
    <property type="component" value="Unassembled WGS sequence"/>
</dbReference>
<feature type="coiled-coil region" evidence="1">
    <location>
        <begin position="397"/>
        <end position="431"/>
    </location>
</feature>
<name>A0AA47P5Y8_MERPO</name>
<reference evidence="3" key="1">
    <citation type="journal article" date="2023" name="Front. Mar. Sci.">
        <title>A new Merluccius polli reference genome to investigate the effects of global change in West African waters.</title>
        <authorList>
            <person name="Mateo J.L."/>
            <person name="Blanco-Fernandez C."/>
            <person name="Garcia-Vazquez E."/>
            <person name="Machado-Schiaffino G."/>
        </authorList>
    </citation>
    <scope>NUCLEOTIDE SEQUENCE</scope>
    <source>
        <strain evidence="3">C29</strain>
        <tissue evidence="3">Fin</tissue>
    </source>
</reference>